<name>A0A4V3W829_9HYPH</name>
<dbReference type="GO" id="GO:0008239">
    <property type="term" value="F:dipeptidyl-peptidase activity"/>
    <property type="evidence" value="ECO:0007669"/>
    <property type="project" value="InterPro"/>
</dbReference>
<dbReference type="NCBIfam" id="TIGR00976">
    <property type="entry name" value="CocE_NonD"/>
    <property type="match status" value="2"/>
</dbReference>
<dbReference type="Pfam" id="PF08530">
    <property type="entry name" value="PepX_C"/>
    <property type="match status" value="1"/>
</dbReference>
<evidence type="ECO:0000256" key="1">
    <source>
        <dbReference type="ARBA" id="ARBA00022801"/>
    </source>
</evidence>
<dbReference type="RefSeq" id="WP_190236108.1">
    <property type="nucleotide sequence ID" value="NZ_SSOA01000005.1"/>
</dbReference>
<accession>A0A4V3W829</accession>
<reference evidence="3 4" key="1">
    <citation type="submission" date="2019-04" db="EMBL/GenBank/DDBJ databases">
        <title>Rhizobium terrae sp. nov., isolated from a paddy soil.</title>
        <authorList>
            <person name="Lin S.-Y."/>
            <person name="Hameed A."/>
            <person name="Huang H.-I."/>
            <person name="Young C.-C."/>
        </authorList>
    </citation>
    <scope>NUCLEOTIDE SEQUENCE [LARGE SCALE GENOMIC DNA]</scope>
    <source>
        <strain evidence="3 4">CC-HIH110</strain>
    </source>
</reference>
<dbReference type="InterPro" id="IPR005674">
    <property type="entry name" value="CocE/Ser_esterase"/>
</dbReference>
<feature type="domain" description="Xaa-Pro dipeptidyl-peptidase C-terminal" evidence="2">
    <location>
        <begin position="325"/>
        <end position="585"/>
    </location>
</feature>
<dbReference type="InterPro" id="IPR000383">
    <property type="entry name" value="Xaa-Pro-like_dom"/>
</dbReference>
<evidence type="ECO:0000313" key="4">
    <source>
        <dbReference type="Proteomes" id="UP000310754"/>
    </source>
</evidence>
<dbReference type="Gene3D" id="1.10.3020.20">
    <property type="match status" value="1"/>
</dbReference>
<dbReference type="InterPro" id="IPR050585">
    <property type="entry name" value="Xaa-Pro_dipeptidyl-ppase/CocE"/>
</dbReference>
<dbReference type="EMBL" id="SSOA01000005">
    <property type="protein sequence ID" value="THF49654.1"/>
    <property type="molecule type" value="Genomic_DNA"/>
</dbReference>
<dbReference type="Gene3D" id="2.60.120.260">
    <property type="entry name" value="Galactose-binding domain-like"/>
    <property type="match status" value="1"/>
</dbReference>
<comment type="caution">
    <text evidence="3">The sequence shown here is derived from an EMBL/GenBank/DDBJ whole genome shotgun (WGS) entry which is preliminary data.</text>
</comment>
<dbReference type="Gene3D" id="3.40.50.1820">
    <property type="entry name" value="alpha/beta hydrolase"/>
    <property type="match status" value="1"/>
</dbReference>
<dbReference type="AlphaFoldDB" id="A0A4V3W829"/>
<dbReference type="SUPFAM" id="SSF53474">
    <property type="entry name" value="alpha/beta-Hydrolases"/>
    <property type="match status" value="1"/>
</dbReference>
<proteinExistence type="predicted"/>
<dbReference type="SMART" id="SM00939">
    <property type="entry name" value="PepX_C"/>
    <property type="match status" value="1"/>
</dbReference>
<organism evidence="3 4">
    <name type="scientific">Allorhizobium terrae</name>
    <dbReference type="NCBI Taxonomy" id="1848972"/>
    <lineage>
        <taxon>Bacteria</taxon>
        <taxon>Pseudomonadati</taxon>
        <taxon>Pseudomonadota</taxon>
        <taxon>Alphaproteobacteria</taxon>
        <taxon>Hyphomicrobiales</taxon>
        <taxon>Rhizobiaceae</taxon>
        <taxon>Rhizobium/Agrobacterium group</taxon>
        <taxon>Allorhizobium</taxon>
    </lineage>
</organism>
<dbReference type="Pfam" id="PF02129">
    <property type="entry name" value="Peptidase_S15"/>
    <property type="match status" value="1"/>
</dbReference>
<dbReference type="InterPro" id="IPR008979">
    <property type="entry name" value="Galactose-bd-like_sf"/>
</dbReference>
<keyword evidence="1 3" id="KW-0378">Hydrolase</keyword>
<dbReference type="InterPro" id="IPR013736">
    <property type="entry name" value="Xaa-Pro_dipept_C"/>
</dbReference>
<sequence length="595" mass="66234">MEKFIDALGLEVIFDPTTPMSASEPPIPDIDTKTVELKTGYVHVEGALPLACDIVFEQDVAIPLRDGTLLYGDIFRPAHQRDLPIILSYTPYCKRGGWWNLNFNATRFGVPQSTLSGLQSFEAPDPAIWCDAGYAVAVVDAAGTSNSGGDEVFMGTASGRNVYDVIEWLGQREWSNGKVGMAGNSQLGMIQWAAAALQPPHLAAIAPWEGLNDSYRDVVMRGGILDTKFHDRDIAAFIFGRNNREALTKMAQRYPLYNAYWEDKRPDIKAITVPAYVVASFTSAIHPRGTLEAFREMSSEHKWLRVHNTQEWLDLADADNIADLRKFFDRYLKNAHNDWEETPKVRLSVLDPGGEDLVGRPETSWPLERQEWRKLYLDAQSYSLTETPSASQSVAEYAGDDLTQCVKFTKVFEEEVEITGYLKLHLWVEAADADDMDIFAALYKESADGRRLHHITLVSPPARGFVKSLENDGKLPGTLSYTGPLGRLRVSQRAIDPERSTSSEPFITHAREELLTPGKCVPIELSLWPTSMVVHAGERLVVELAGYPVGPPAHGTLPGAILDLPTRNRGRHRIRTGEGYDSHLLFPVIPSHHGK</sequence>
<dbReference type="InterPro" id="IPR029058">
    <property type="entry name" value="AB_hydrolase_fold"/>
</dbReference>
<evidence type="ECO:0000313" key="3">
    <source>
        <dbReference type="EMBL" id="THF49654.1"/>
    </source>
</evidence>
<evidence type="ECO:0000259" key="2">
    <source>
        <dbReference type="SMART" id="SM00939"/>
    </source>
</evidence>
<dbReference type="PANTHER" id="PTHR43056:SF10">
    <property type="entry name" value="COCE_NOND FAMILY, PUTATIVE (AFU_ORTHOLOGUE AFUA_7G00600)-RELATED"/>
    <property type="match status" value="1"/>
</dbReference>
<keyword evidence="4" id="KW-1185">Reference proteome</keyword>
<dbReference type="PANTHER" id="PTHR43056">
    <property type="entry name" value="PEPTIDASE S9 PROLYL OLIGOPEPTIDASE"/>
    <property type="match status" value="1"/>
</dbReference>
<dbReference type="Proteomes" id="UP000310754">
    <property type="component" value="Unassembled WGS sequence"/>
</dbReference>
<dbReference type="SUPFAM" id="SSF49785">
    <property type="entry name" value="Galactose-binding domain-like"/>
    <property type="match status" value="1"/>
</dbReference>
<gene>
    <name evidence="3" type="ORF">E6C51_11945</name>
</gene>
<protein>
    <submittedName>
        <fullName evidence="3">CocE/NonD family hydrolase</fullName>
    </submittedName>
</protein>